<comment type="similarity">
    <text evidence="2 12">Belongs to the DNA polymerase type-B family.</text>
</comment>
<dbReference type="Gene3D" id="1.10.3200.20">
    <property type="entry name" value="DNA Polymerase alpha, zinc finger"/>
    <property type="match status" value="1"/>
</dbReference>
<dbReference type="EMBL" id="HE797086">
    <property type="protein sequence ID" value="CCM02599.1"/>
    <property type="molecule type" value="Genomic_DNA"/>
</dbReference>
<evidence type="ECO:0000313" key="18">
    <source>
        <dbReference type="EMBL" id="CCM02599.1"/>
    </source>
</evidence>
<name>J4H338_9APHY</name>
<dbReference type="PANTHER" id="PTHR45861:SF1">
    <property type="entry name" value="DNA POLYMERASE ALPHA CATALYTIC SUBUNIT"/>
    <property type="match status" value="1"/>
</dbReference>
<keyword evidence="10 12" id="KW-0238">DNA-binding</keyword>
<evidence type="ECO:0000256" key="7">
    <source>
        <dbReference type="ARBA" id="ARBA00022771"/>
    </source>
</evidence>
<dbReference type="InterPro" id="IPR012337">
    <property type="entry name" value="RNaseH-like_sf"/>
</dbReference>
<dbReference type="GO" id="GO:0006281">
    <property type="term" value="P:DNA repair"/>
    <property type="evidence" value="ECO:0007669"/>
    <property type="project" value="UniProtKB-ARBA"/>
</dbReference>
<dbReference type="GO" id="GO:0003682">
    <property type="term" value="F:chromatin binding"/>
    <property type="evidence" value="ECO:0007669"/>
    <property type="project" value="TreeGrafter"/>
</dbReference>
<evidence type="ECO:0000256" key="5">
    <source>
        <dbReference type="ARBA" id="ARBA00022705"/>
    </source>
</evidence>
<dbReference type="Pfam" id="PF08996">
    <property type="entry name" value="zf-DNA_Pol"/>
    <property type="match status" value="1"/>
</dbReference>
<dbReference type="InterPro" id="IPR006134">
    <property type="entry name" value="DNA-dir_DNA_pol_B_multi_dom"/>
</dbReference>
<dbReference type="GO" id="GO:0006273">
    <property type="term" value="P:lagging strand elongation"/>
    <property type="evidence" value="ECO:0007669"/>
    <property type="project" value="TreeGrafter"/>
</dbReference>
<evidence type="ECO:0000256" key="13">
    <source>
        <dbReference type="SAM" id="MobiDB-lite"/>
    </source>
</evidence>
<dbReference type="CDD" id="cd05776">
    <property type="entry name" value="DNA_polB_alpha_exo"/>
    <property type="match status" value="1"/>
</dbReference>
<dbReference type="Pfam" id="PF03104">
    <property type="entry name" value="DNA_pol_B_exo1"/>
    <property type="match status" value="1"/>
</dbReference>
<keyword evidence="5 12" id="KW-0235">DNA replication</keyword>
<dbReference type="GO" id="GO:0003697">
    <property type="term" value="F:single-stranded DNA binding"/>
    <property type="evidence" value="ECO:0007669"/>
    <property type="project" value="TreeGrafter"/>
</dbReference>
<dbReference type="InterPro" id="IPR015088">
    <property type="entry name" value="Znf_DNA-dir_DNA_pol_B_alpha"/>
</dbReference>
<dbReference type="Gene3D" id="3.30.70.2820">
    <property type="match status" value="1"/>
</dbReference>
<dbReference type="SUPFAM" id="SSF53098">
    <property type="entry name" value="Ribonuclease H-like"/>
    <property type="match status" value="1"/>
</dbReference>
<dbReference type="InterPro" id="IPR038256">
    <property type="entry name" value="Pol_alpha_znc_sf"/>
</dbReference>
<dbReference type="Proteomes" id="UP000006352">
    <property type="component" value="Unassembled WGS sequence"/>
</dbReference>
<evidence type="ECO:0000256" key="6">
    <source>
        <dbReference type="ARBA" id="ARBA00022723"/>
    </source>
</evidence>
<dbReference type="Gene3D" id="3.30.420.10">
    <property type="entry name" value="Ribonuclease H-like superfamily/Ribonuclease H"/>
    <property type="match status" value="1"/>
</dbReference>
<dbReference type="CDD" id="cd05532">
    <property type="entry name" value="POLBc_alpha"/>
    <property type="match status" value="1"/>
</dbReference>
<feature type="region of interest" description="Disordered" evidence="13">
    <location>
        <begin position="83"/>
        <end position="126"/>
    </location>
</feature>
<evidence type="ECO:0000256" key="12">
    <source>
        <dbReference type="RuleBase" id="RU000442"/>
    </source>
</evidence>
<evidence type="ECO:0000259" key="14">
    <source>
        <dbReference type="Pfam" id="PF00136"/>
    </source>
</evidence>
<keyword evidence="8" id="KW-0862">Zinc</keyword>
<dbReference type="Gene3D" id="3.90.1600.10">
    <property type="entry name" value="Palm domain of DNA polymerase"/>
    <property type="match status" value="1"/>
</dbReference>
<evidence type="ECO:0000256" key="11">
    <source>
        <dbReference type="ARBA" id="ARBA00023242"/>
    </source>
</evidence>
<keyword evidence="6" id="KW-0479">Metal-binding</keyword>
<dbReference type="PRINTS" id="PR00106">
    <property type="entry name" value="DNAPOLB"/>
</dbReference>
<dbReference type="FunCoup" id="J4H338">
    <property type="interactions" value="469"/>
</dbReference>
<dbReference type="OrthoDB" id="6755010at2759"/>
<keyword evidence="19" id="KW-1185">Reference proteome</keyword>
<dbReference type="GO" id="GO:0003887">
    <property type="term" value="F:DNA-directed DNA polymerase activity"/>
    <property type="evidence" value="ECO:0007669"/>
    <property type="project" value="UniProtKB-KW"/>
</dbReference>
<feature type="domain" description="DNA-directed DNA polymerase family B multifunctional" evidence="14">
    <location>
        <begin position="805"/>
        <end position="1249"/>
    </location>
</feature>
<dbReference type="GO" id="GO:0008270">
    <property type="term" value="F:zinc ion binding"/>
    <property type="evidence" value="ECO:0007669"/>
    <property type="project" value="UniProtKB-KW"/>
</dbReference>
<keyword evidence="9 12" id="KW-0239">DNA-directed DNA polymerase</keyword>
<dbReference type="FunFam" id="1.10.287.690:FF:000003">
    <property type="entry name" value="DNA polymerase"/>
    <property type="match status" value="1"/>
</dbReference>
<evidence type="ECO:0000259" key="16">
    <source>
        <dbReference type="Pfam" id="PF08996"/>
    </source>
</evidence>
<dbReference type="Gene3D" id="2.40.50.730">
    <property type="match status" value="1"/>
</dbReference>
<evidence type="ECO:0000256" key="2">
    <source>
        <dbReference type="ARBA" id="ARBA00005755"/>
    </source>
</evidence>
<comment type="subcellular location">
    <subcellularLocation>
        <location evidence="1">Nucleus</location>
    </subcellularLocation>
</comment>
<dbReference type="SUPFAM" id="SSF56672">
    <property type="entry name" value="DNA/RNA polymerases"/>
    <property type="match status" value="1"/>
</dbReference>
<dbReference type="Pfam" id="PF00136">
    <property type="entry name" value="DNA_pol_B"/>
    <property type="match status" value="1"/>
</dbReference>
<dbReference type="InParanoid" id="J4H338"/>
<dbReference type="GO" id="GO:0003688">
    <property type="term" value="F:DNA replication origin binding"/>
    <property type="evidence" value="ECO:0007669"/>
    <property type="project" value="TreeGrafter"/>
</dbReference>
<dbReference type="InterPro" id="IPR023211">
    <property type="entry name" value="DNA_pol_palm_dom_sf"/>
</dbReference>
<dbReference type="InterPro" id="IPR042087">
    <property type="entry name" value="DNA_pol_B_thumb"/>
</dbReference>
<reference evidence="18 19" key="1">
    <citation type="journal article" date="2012" name="Appl. Environ. Microbiol.">
        <title>Short-read sequencing for genomic analysis of the brown rot fungus Fibroporia radiculosa.</title>
        <authorList>
            <person name="Tang J.D."/>
            <person name="Perkins A.D."/>
            <person name="Sonstegard T.S."/>
            <person name="Schroeder S.G."/>
            <person name="Burgess S.C."/>
            <person name="Diehl S.V."/>
        </authorList>
    </citation>
    <scope>NUCLEOTIDE SEQUENCE [LARGE SCALE GENOMIC DNA]</scope>
    <source>
        <strain evidence="18 19">TFFH 294</strain>
    </source>
</reference>
<evidence type="ECO:0000256" key="8">
    <source>
        <dbReference type="ARBA" id="ARBA00022833"/>
    </source>
</evidence>
<feature type="region of interest" description="Disordered" evidence="13">
    <location>
        <begin position="152"/>
        <end position="183"/>
    </location>
</feature>
<evidence type="ECO:0000256" key="9">
    <source>
        <dbReference type="ARBA" id="ARBA00022932"/>
    </source>
</evidence>
<sequence length="1470" mass="166160">MADRARRERGSKVDKWAEYKRARDGGGRAWKEEEDVSLYDEVTEDQYKSIVRGRLAKDDFVIDDGVRGYMDNGIDDFEELEEYAESDECRSGRKSKLSKSKGDSKTKARSRPKAPPPEVTTSINAYRPIVSVDQETDFMASLMAEFDSNTSKIKEAAKSRKRKPSPAFEYAEGNSSPNGHDSSVYRRANAYNYRTSYADADASSDGVLDDGLANIPSSDDLVMNPKKKIKMESHGVTSATERINKLEVNSAASGTDGGDTSFDDIDMDAFMAVDEDELQALTPQKAGLGHFKLESAKPAALEPTNGKYSAQERPKRLDDVPSWLSTYESLSTAPDDQLGQSLRTTNSSKAADISVLEKDGSFRFYWLDYLEHEGRLYLVGKTQDKVSRTWISCCVTIENLQRNLFVLPRERKMEEDDETGKLYETDVVPDMSDVFSDFDRIRKHAGIKSWKGKFVKRRYAFGEKDVPKGESQWFKVVYGFEEPQLPNNACSPSIARIFGTSTSAFELLVLKRKIMGPCWLQIKKPQVEHKGVSWCKMETTVSDPKDINPFSETDPQAPREIPPLTIMSLSLRTIVNHKENNREVVCATSRIWSNTDLDDPTPPEALPCLVRTFVRPLDRFPPNFEVRAAGNGKGVISTMKNERMLLSSLLATIHKADPDVIVGHEFLGVSLDVLLHRMRDLKADHWSRIGRFRRSKWPMIGRQGTNMKFMNGRLLCDLASDSAKGMISSTTWSLTEMCKTHLKSDRQDIDPDDTASYFDSSVSSPERLLTFVRHCELDAHYQMALASKVQILPLTRQLTNLAGNSWNKTLNGGRAERNEYILLHEFHRLKYICPDKLWGKKAATAEKEMQDDDLEGGGKATKSKRDKYKGGLVFEPKRGLWDKFILVMDFNSLYPSIIQEYNIDFTTVDRVEDEDGEEKIPEPPSSDVALGVLPRLIATLVGRRRQVKSLMKDRKATQSQLLQWDIKQMALKLTANSMYGCLGFEYSRFYARPLAALTTFKGREILTHTRELAESLQLDVVYGDTDSVFVNSNVTDLAEALKISSEFKKAVNDRYRLLEIDLDGIFQRLLLLQKKKYAAIKVEDGTRTSTEVKGLDMKRREYCNLSKNVSQYVLDQILSGEETETVVERVHDYLTTMGEDVRAGKIKLEDFIVFKRLGKNPEDYPDGKSQPHVQVALRMKVRGGTARSGDVIPYVFCLNDNNESAKSAQADRARHPDEVRRAGAELRIDYEYYLSQQILPPIERLCEPIEGTDRARLAECLGLDASRYRTSAGESEERYFGSFDSLISDAERFKDCDPFIVRCRSCQGQVAYAPISDRGSTLLSSAGPACPACHTHMGQPSLQVQLEVQIREHVGRFYEGWMVCDDPACGNRTRMMGVYGRRCLQQGCRGTVTFEYSDAQLYTQLRYYSSLFDGKKALDAATGARKEELSALVNVQAEFLHAMSATVDKYLDQCGRRWVNLTQLFSFMKL</sequence>
<dbReference type="Gene3D" id="1.10.287.690">
    <property type="entry name" value="Helix hairpin bin"/>
    <property type="match status" value="1"/>
</dbReference>
<dbReference type="GO" id="GO:1902975">
    <property type="term" value="P:mitotic DNA replication initiation"/>
    <property type="evidence" value="ECO:0007669"/>
    <property type="project" value="InterPro"/>
</dbReference>
<keyword evidence="11" id="KW-0539">Nucleus</keyword>
<protein>
    <recommendedName>
        <fullName evidence="12">DNA polymerase</fullName>
        <ecNumber evidence="12">2.7.7.7</ecNumber>
    </recommendedName>
</protein>
<organism evidence="18 19">
    <name type="scientific">Fibroporia radiculosa</name>
    <dbReference type="NCBI Taxonomy" id="599839"/>
    <lineage>
        <taxon>Eukaryota</taxon>
        <taxon>Fungi</taxon>
        <taxon>Dikarya</taxon>
        <taxon>Basidiomycota</taxon>
        <taxon>Agaricomycotina</taxon>
        <taxon>Agaricomycetes</taxon>
        <taxon>Polyporales</taxon>
        <taxon>Fibroporiaceae</taxon>
        <taxon>Fibroporia</taxon>
    </lineage>
</organism>
<feature type="domain" description="Zinc finger DNA-directed DNA polymerase family B alpha" evidence="16">
    <location>
        <begin position="1286"/>
        <end position="1465"/>
    </location>
</feature>
<evidence type="ECO:0000313" key="19">
    <source>
        <dbReference type="Proteomes" id="UP000006352"/>
    </source>
</evidence>
<gene>
    <name evidence="18" type="ORF">FIBRA_04702</name>
</gene>
<dbReference type="PANTHER" id="PTHR45861">
    <property type="entry name" value="DNA POLYMERASE ALPHA CATALYTIC SUBUNIT"/>
    <property type="match status" value="1"/>
</dbReference>
<evidence type="ECO:0000256" key="4">
    <source>
        <dbReference type="ARBA" id="ARBA00022695"/>
    </source>
</evidence>
<dbReference type="NCBIfam" id="TIGR00592">
    <property type="entry name" value="pol2"/>
    <property type="match status" value="1"/>
</dbReference>
<dbReference type="InterPro" id="IPR045846">
    <property type="entry name" value="POLBc_alpha"/>
</dbReference>
<evidence type="ECO:0000259" key="15">
    <source>
        <dbReference type="Pfam" id="PF03104"/>
    </source>
</evidence>
<dbReference type="EC" id="2.7.7.7" evidence="12"/>
<dbReference type="PROSITE" id="PS00116">
    <property type="entry name" value="DNA_POLYMERASE_B"/>
    <property type="match status" value="1"/>
</dbReference>
<dbReference type="InterPro" id="IPR024647">
    <property type="entry name" value="DNA_pol_a_cat_su_N"/>
</dbReference>
<dbReference type="Gene3D" id="1.10.132.60">
    <property type="entry name" value="DNA polymerase family B, C-terminal domain"/>
    <property type="match status" value="1"/>
</dbReference>
<dbReference type="Gene3D" id="6.10.10.100">
    <property type="match status" value="1"/>
</dbReference>
<dbReference type="InterPro" id="IPR006133">
    <property type="entry name" value="DNA-dir_DNA_pol_B_exonuc"/>
</dbReference>
<keyword evidence="7" id="KW-0863">Zinc-finger</keyword>
<dbReference type="InterPro" id="IPR006172">
    <property type="entry name" value="DNA-dir_DNA_pol_B"/>
</dbReference>
<feature type="domain" description="DNA-directed DNA polymerase family B exonuclease" evidence="15">
    <location>
        <begin position="496"/>
        <end position="736"/>
    </location>
</feature>
<dbReference type="HOGENOM" id="CLU_001718_1_0_1"/>
<comment type="catalytic activity">
    <reaction evidence="12">
        <text>DNA(n) + a 2'-deoxyribonucleoside 5'-triphosphate = DNA(n+1) + diphosphate</text>
        <dbReference type="Rhea" id="RHEA:22508"/>
        <dbReference type="Rhea" id="RHEA-COMP:17339"/>
        <dbReference type="Rhea" id="RHEA-COMP:17340"/>
        <dbReference type="ChEBI" id="CHEBI:33019"/>
        <dbReference type="ChEBI" id="CHEBI:61560"/>
        <dbReference type="ChEBI" id="CHEBI:173112"/>
        <dbReference type="EC" id="2.7.7.7"/>
    </reaction>
</comment>
<evidence type="ECO:0000259" key="17">
    <source>
        <dbReference type="Pfam" id="PF12254"/>
    </source>
</evidence>
<feature type="domain" description="DNA polymerase alpha catalytic subunit N-terminal" evidence="17">
    <location>
        <begin position="18"/>
        <end position="78"/>
    </location>
</feature>
<keyword evidence="4 12" id="KW-0548">Nucleotidyltransferase</keyword>
<dbReference type="InterPro" id="IPR017964">
    <property type="entry name" value="DNA-dir_DNA_pol_B_CS"/>
</dbReference>
<dbReference type="FunFam" id="1.10.132.60:FF:000004">
    <property type="entry name" value="DNA polymerase"/>
    <property type="match status" value="1"/>
</dbReference>
<dbReference type="SMART" id="SM00486">
    <property type="entry name" value="POLBc"/>
    <property type="match status" value="1"/>
</dbReference>
<dbReference type="GO" id="GO:0000166">
    <property type="term" value="F:nucleotide binding"/>
    <property type="evidence" value="ECO:0007669"/>
    <property type="project" value="InterPro"/>
</dbReference>
<keyword evidence="3 12" id="KW-0808">Transferase</keyword>
<dbReference type="RefSeq" id="XP_012181882.1">
    <property type="nucleotide sequence ID" value="XM_012326492.1"/>
</dbReference>
<dbReference type="InterPro" id="IPR036397">
    <property type="entry name" value="RNaseH_sf"/>
</dbReference>
<proteinExistence type="inferred from homology"/>
<dbReference type="GeneID" id="24097510"/>
<dbReference type="FunFam" id="3.30.420.10:FF:000036">
    <property type="entry name" value="DNA polymerase"/>
    <property type="match status" value="1"/>
</dbReference>
<evidence type="ECO:0000256" key="3">
    <source>
        <dbReference type="ARBA" id="ARBA00022679"/>
    </source>
</evidence>
<dbReference type="GO" id="GO:0006272">
    <property type="term" value="P:leading strand elongation"/>
    <property type="evidence" value="ECO:0007669"/>
    <property type="project" value="TreeGrafter"/>
</dbReference>
<evidence type="ECO:0000256" key="1">
    <source>
        <dbReference type="ARBA" id="ARBA00004123"/>
    </source>
</evidence>
<evidence type="ECO:0000256" key="10">
    <source>
        <dbReference type="ARBA" id="ARBA00023125"/>
    </source>
</evidence>
<accession>J4H338</accession>
<dbReference type="STRING" id="599839.J4H338"/>
<dbReference type="GO" id="GO:0005658">
    <property type="term" value="C:alpha DNA polymerase:primase complex"/>
    <property type="evidence" value="ECO:0007669"/>
    <property type="project" value="UniProtKB-ARBA"/>
</dbReference>
<dbReference type="InterPro" id="IPR043502">
    <property type="entry name" value="DNA/RNA_pol_sf"/>
</dbReference>
<dbReference type="Pfam" id="PF12254">
    <property type="entry name" value="DNA_pol_alpha_N"/>
    <property type="match status" value="1"/>
</dbReference>